<dbReference type="EMBL" id="VLTN01000004">
    <property type="protein sequence ID" value="KAA0156274.1"/>
    <property type="molecule type" value="Genomic_DNA"/>
</dbReference>
<feature type="domain" description="Thioredoxin" evidence="1">
    <location>
        <begin position="4"/>
        <end position="168"/>
    </location>
</feature>
<reference evidence="6 7" key="1">
    <citation type="submission" date="2019-07" db="EMBL/GenBank/DDBJ databases">
        <title>Genomes of Cafeteria roenbergensis.</title>
        <authorList>
            <person name="Fischer M.G."/>
            <person name="Hackl T."/>
            <person name="Roman M."/>
        </authorList>
    </citation>
    <scope>NUCLEOTIDE SEQUENCE [LARGE SCALE GENOMIC DNA]</scope>
    <source>
        <strain evidence="2 7">BVI</strain>
        <strain evidence="4 9">Cflag</strain>
        <strain evidence="5 6">E4-10P</strain>
        <strain evidence="3 8">RCC970-E3</strain>
    </source>
</reference>
<evidence type="ECO:0000313" key="6">
    <source>
        <dbReference type="Proteomes" id="UP000322899"/>
    </source>
</evidence>
<dbReference type="EMBL" id="VLTL01000045">
    <property type="protein sequence ID" value="KAA0165634.1"/>
    <property type="molecule type" value="Genomic_DNA"/>
</dbReference>
<evidence type="ECO:0000313" key="8">
    <source>
        <dbReference type="Proteomes" id="UP000324907"/>
    </source>
</evidence>
<evidence type="ECO:0000313" key="5">
    <source>
        <dbReference type="EMBL" id="KAA0177647.1"/>
    </source>
</evidence>
<dbReference type="PANTHER" id="PTHR46472">
    <property type="entry name" value="NUCLEOREDOXIN"/>
    <property type="match status" value="1"/>
</dbReference>
<evidence type="ECO:0000313" key="9">
    <source>
        <dbReference type="Proteomes" id="UP000325113"/>
    </source>
</evidence>
<comment type="caution">
    <text evidence="2">The sequence shown here is derived from an EMBL/GenBank/DDBJ whole genome shotgun (WGS) entry which is preliminary data.</text>
</comment>
<protein>
    <recommendedName>
        <fullName evidence="1">Thioredoxin domain-containing protein</fullName>
    </recommendedName>
</protein>
<proteinExistence type="predicted"/>
<sequence length="426" mass="45677">MAAATSATTSPIVALLGPTLVRSDGTKVDTAEAMAGKDSVGIYFSAHWCPPCKMFTPLLSKWYKEHAEGSNAEIVFASSDRDEATFKSYLGEMAWNLAVPFNDSIKAKLSSEYGVSGIPTLVTVDAKTGELISKKARDGVMGNPGAWPFRPRTTEDIVAKSTVTKDGATRPLTEVISADGLDYLMFYFSASWCKPCGAFTPKLADWYGKHQAAAKEGQKTEIVFVSADKSSGEFDAYRAKMPWAALDFDHRQEAADLNDKFDVEGIPTLVLVNAKTLEVVHTDARPLVLEAPDAFPWAPTPIALAPLLLSRINTMKTVLLFTDKAEASTDKAEAGLLAAAEKYFADGEVQFGVMNAENPMTGRIRGFLHYTGDSDSAESCRCILLDIPNGVKYEIGDTLSGLSADGAIVKGVDGVFASTVSPVPLS</sequence>
<dbReference type="InterPro" id="IPR012336">
    <property type="entry name" value="Thioredoxin-like_fold"/>
</dbReference>
<dbReference type="PANTHER" id="PTHR46472:SF1">
    <property type="entry name" value="NUCLEOREDOXIN"/>
    <property type="match status" value="1"/>
</dbReference>
<keyword evidence="7" id="KW-1185">Reference proteome</keyword>
<evidence type="ECO:0000313" key="4">
    <source>
        <dbReference type="EMBL" id="KAA0168379.1"/>
    </source>
</evidence>
<dbReference type="InterPro" id="IPR013766">
    <property type="entry name" value="Thioredoxin_domain"/>
</dbReference>
<dbReference type="GO" id="GO:0005634">
    <property type="term" value="C:nucleus"/>
    <property type="evidence" value="ECO:0007669"/>
    <property type="project" value="TreeGrafter"/>
</dbReference>
<dbReference type="PROSITE" id="PS51352">
    <property type="entry name" value="THIOREDOXIN_2"/>
    <property type="match status" value="1"/>
</dbReference>
<dbReference type="AlphaFoldDB" id="A0A5A8CV00"/>
<evidence type="ECO:0000259" key="1">
    <source>
        <dbReference type="PROSITE" id="PS51352"/>
    </source>
</evidence>
<dbReference type="Proteomes" id="UP000324907">
    <property type="component" value="Unassembled WGS sequence"/>
</dbReference>
<dbReference type="SUPFAM" id="SSF52833">
    <property type="entry name" value="Thioredoxin-like"/>
    <property type="match status" value="2"/>
</dbReference>
<organism evidence="2 7">
    <name type="scientific">Cafeteria roenbergensis</name>
    <name type="common">Marine flagellate</name>
    <dbReference type="NCBI Taxonomy" id="33653"/>
    <lineage>
        <taxon>Eukaryota</taxon>
        <taxon>Sar</taxon>
        <taxon>Stramenopiles</taxon>
        <taxon>Bigyra</taxon>
        <taxon>Opalozoa</taxon>
        <taxon>Bicosoecida</taxon>
        <taxon>Cafeteriaceae</taxon>
        <taxon>Cafeteria</taxon>
    </lineage>
</organism>
<dbReference type="EMBL" id="VLTO01000003">
    <property type="protein sequence ID" value="KAA0177647.1"/>
    <property type="molecule type" value="Genomic_DNA"/>
</dbReference>
<name>A0A5A8CV00_CAFRO</name>
<dbReference type="Proteomes" id="UP000323011">
    <property type="component" value="Unassembled WGS sequence"/>
</dbReference>
<dbReference type="GO" id="GO:0031397">
    <property type="term" value="P:negative regulation of protein ubiquitination"/>
    <property type="evidence" value="ECO:0007669"/>
    <property type="project" value="TreeGrafter"/>
</dbReference>
<dbReference type="Pfam" id="PF13905">
    <property type="entry name" value="Thioredoxin_8"/>
    <property type="match status" value="2"/>
</dbReference>
<evidence type="ECO:0000313" key="7">
    <source>
        <dbReference type="Proteomes" id="UP000323011"/>
    </source>
</evidence>
<dbReference type="GO" id="GO:0004791">
    <property type="term" value="F:thioredoxin-disulfide reductase (NADPH) activity"/>
    <property type="evidence" value="ECO:0007669"/>
    <property type="project" value="TreeGrafter"/>
</dbReference>
<dbReference type="EMBL" id="VLTM01000002">
    <property type="protein sequence ID" value="KAA0168379.1"/>
    <property type="molecule type" value="Genomic_DNA"/>
</dbReference>
<dbReference type="OrthoDB" id="409136at2759"/>
<dbReference type="Gene3D" id="3.40.30.10">
    <property type="entry name" value="Glutaredoxin"/>
    <property type="match status" value="2"/>
</dbReference>
<accession>A0A5A8CV00</accession>
<gene>
    <name evidence="5" type="ORF">FNF27_00820</name>
    <name evidence="3" type="ORF">FNF28_03384</name>
    <name evidence="2" type="ORF">FNF29_01067</name>
    <name evidence="4" type="ORF">FNF31_00261</name>
</gene>
<evidence type="ECO:0000313" key="3">
    <source>
        <dbReference type="EMBL" id="KAA0165634.1"/>
    </source>
</evidence>
<evidence type="ECO:0000313" key="2">
    <source>
        <dbReference type="EMBL" id="KAA0156274.1"/>
    </source>
</evidence>
<dbReference type="GO" id="GO:0030178">
    <property type="term" value="P:negative regulation of Wnt signaling pathway"/>
    <property type="evidence" value="ECO:0007669"/>
    <property type="project" value="TreeGrafter"/>
</dbReference>
<dbReference type="OMA" id="FYFAAHW"/>
<dbReference type="Proteomes" id="UP000322899">
    <property type="component" value="Unassembled WGS sequence"/>
</dbReference>
<dbReference type="InterPro" id="IPR036249">
    <property type="entry name" value="Thioredoxin-like_sf"/>
</dbReference>
<dbReference type="Proteomes" id="UP000325113">
    <property type="component" value="Unassembled WGS sequence"/>
</dbReference>